<keyword evidence="4" id="KW-1185">Reference proteome</keyword>
<dbReference type="OrthoDB" id="6432371at2759"/>
<dbReference type="AlphaFoldDB" id="A0A087U8B3"/>
<feature type="signal peptide" evidence="2">
    <location>
        <begin position="1"/>
        <end position="24"/>
    </location>
</feature>
<dbReference type="OMA" id="MACVLGE"/>
<dbReference type="EMBL" id="KK118691">
    <property type="protein sequence ID" value="KFM73602.1"/>
    <property type="molecule type" value="Genomic_DNA"/>
</dbReference>
<accession>A0A087U8B3</accession>
<reference evidence="3 4" key="1">
    <citation type="submission" date="2013-11" db="EMBL/GenBank/DDBJ databases">
        <title>Genome sequencing of Stegodyphus mimosarum.</title>
        <authorList>
            <person name="Bechsgaard J."/>
        </authorList>
    </citation>
    <scope>NUCLEOTIDE SEQUENCE [LARGE SCALE GENOMIC DNA]</scope>
</reference>
<name>A0A087U8B3_STEMI</name>
<evidence type="ECO:0000313" key="3">
    <source>
        <dbReference type="EMBL" id="KFM73602.1"/>
    </source>
</evidence>
<evidence type="ECO:0000313" key="4">
    <source>
        <dbReference type="Proteomes" id="UP000054359"/>
    </source>
</evidence>
<organism evidence="3 4">
    <name type="scientific">Stegodyphus mimosarum</name>
    <name type="common">African social velvet spider</name>
    <dbReference type="NCBI Taxonomy" id="407821"/>
    <lineage>
        <taxon>Eukaryota</taxon>
        <taxon>Metazoa</taxon>
        <taxon>Ecdysozoa</taxon>
        <taxon>Arthropoda</taxon>
        <taxon>Chelicerata</taxon>
        <taxon>Arachnida</taxon>
        <taxon>Araneae</taxon>
        <taxon>Araneomorphae</taxon>
        <taxon>Entelegynae</taxon>
        <taxon>Eresoidea</taxon>
        <taxon>Eresidae</taxon>
        <taxon>Stegodyphus</taxon>
    </lineage>
</organism>
<gene>
    <name evidence="3" type="ORF">X975_20645</name>
</gene>
<feature type="compositionally biased region" description="Polar residues" evidence="1">
    <location>
        <begin position="160"/>
        <end position="170"/>
    </location>
</feature>
<dbReference type="Proteomes" id="UP000054359">
    <property type="component" value="Unassembled WGS sequence"/>
</dbReference>
<feature type="region of interest" description="Disordered" evidence="1">
    <location>
        <begin position="151"/>
        <end position="170"/>
    </location>
</feature>
<sequence>MARTVIKFWLFAVLFLSTSGIFSAKVPTVYDVLQLVYQVCSTEEYNRQESLSCVSLHMGKDVISVVETCMSDPNNPSNETSSVKVFCEHLTHVPEWVAKHTSPPPQLTRVMGLAALGRMACVLGEVQRPLPMWQAAFAKCFPDYRSLTAQNKESTKRSENMLTSNMKDIR</sequence>
<feature type="non-terminal residue" evidence="3">
    <location>
        <position position="170"/>
    </location>
</feature>
<feature type="chain" id="PRO_5001830294" evidence="2">
    <location>
        <begin position="25"/>
        <end position="170"/>
    </location>
</feature>
<protein>
    <submittedName>
        <fullName evidence="3">Uncharacterized protein</fullName>
    </submittedName>
</protein>
<proteinExistence type="predicted"/>
<evidence type="ECO:0000256" key="2">
    <source>
        <dbReference type="SAM" id="SignalP"/>
    </source>
</evidence>
<keyword evidence="2" id="KW-0732">Signal</keyword>
<evidence type="ECO:0000256" key="1">
    <source>
        <dbReference type="SAM" id="MobiDB-lite"/>
    </source>
</evidence>